<feature type="domain" description="Mab-21-like nucleotidyltransferase" evidence="1">
    <location>
        <begin position="122"/>
        <end position="168"/>
    </location>
</feature>
<evidence type="ECO:0000259" key="1">
    <source>
        <dbReference type="Pfam" id="PF03281"/>
    </source>
</evidence>
<dbReference type="Gene3D" id="3.30.460.90">
    <property type="match status" value="1"/>
</dbReference>
<keyword evidence="4" id="KW-1185">Reference proteome</keyword>
<evidence type="ECO:0000313" key="4">
    <source>
        <dbReference type="Proteomes" id="UP001162162"/>
    </source>
</evidence>
<gene>
    <name evidence="3" type="ORF">NQ318_016120</name>
</gene>
<dbReference type="Pfam" id="PF03281">
    <property type="entry name" value="Mab-21"/>
    <property type="match status" value="1"/>
</dbReference>
<dbReference type="AlphaFoldDB" id="A0AAV8XEA1"/>
<sequence>MKVAMQRETRMRKWEMSDQYLSVASMMNESVISRNKNRSIYMDVLDRLKKVFYLHSILLYQLVLPKARIHQVLEELHSSPSGGHFEVTRTLARVTEKITNLMKEKDVLFKNMYERKFYGGSYYDGIKVGKPEEYDLDYVLNLPLIVEPVVEASDSPGFVHVRITEYMTMLKRDEATKFGTLLKTEHTRGYPKITVTALPWAELV</sequence>
<feature type="domain" description="Integrase zinc-binding" evidence="2">
    <location>
        <begin position="65"/>
        <end position="97"/>
    </location>
</feature>
<dbReference type="Proteomes" id="UP001162162">
    <property type="component" value="Unassembled WGS sequence"/>
</dbReference>
<dbReference type="InterPro" id="IPR046903">
    <property type="entry name" value="Mab-21-like_nuc_Trfase"/>
</dbReference>
<name>A0AAV8XEA1_9CUCU</name>
<accession>A0AAV8XEA1</accession>
<reference evidence="3" key="1">
    <citation type="journal article" date="2023" name="Insect Mol. Biol.">
        <title>Genome sequencing provides insights into the evolution of gene families encoding plant cell wall-degrading enzymes in longhorned beetles.</title>
        <authorList>
            <person name="Shin N.R."/>
            <person name="Okamura Y."/>
            <person name="Kirsch R."/>
            <person name="Pauchet Y."/>
        </authorList>
    </citation>
    <scope>NUCLEOTIDE SEQUENCE</scope>
    <source>
        <strain evidence="3">AMC_N1</strain>
    </source>
</reference>
<comment type="caution">
    <text evidence="3">The sequence shown here is derived from an EMBL/GenBank/DDBJ whole genome shotgun (WGS) entry which is preliminary data.</text>
</comment>
<evidence type="ECO:0000313" key="3">
    <source>
        <dbReference type="EMBL" id="KAJ8936749.1"/>
    </source>
</evidence>
<protein>
    <submittedName>
        <fullName evidence="3">Uncharacterized protein</fullName>
    </submittedName>
</protein>
<dbReference type="InterPro" id="IPR041588">
    <property type="entry name" value="Integrase_H2C2"/>
</dbReference>
<proteinExistence type="predicted"/>
<organism evidence="3 4">
    <name type="scientific">Aromia moschata</name>
    <dbReference type="NCBI Taxonomy" id="1265417"/>
    <lineage>
        <taxon>Eukaryota</taxon>
        <taxon>Metazoa</taxon>
        <taxon>Ecdysozoa</taxon>
        <taxon>Arthropoda</taxon>
        <taxon>Hexapoda</taxon>
        <taxon>Insecta</taxon>
        <taxon>Pterygota</taxon>
        <taxon>Neoptera</taxon>
        <taxon>Endopterygota</taxon>
        <taxon>Coleoptera</taxon>
        <taxon>Polyphaga</taxon>
        <taxon>Cucujiformia</taxon>
        <taxon>Chrysomeloidea</taxon>
        <taxon>Cerambycidae</taxon>
        <taxon>Cerambycinae</taxon>
        <taxon>Callichromatini</taxon>
        <taxon>Aromia</taxon>
    </lineage>
</organism>
<evidence type="ECO:0000259" key="2">
    <source>
        <dbReference type="Pfam" id="PF17921"/>
    </source>
</evidence>
<dbReference type="Pfam" id="PF17921">
    <property type="entry name" value="Integrase_H2C2"/>
    <property type="match status" value="1"/>
</dbReference>
<dbReference type="EMBL" id="JAPWTK010000717">
    <property type="protein sequence ID" value="KAJ8936749.1"/>
    <property type="molecule type" value="Genomic_DNA"/>
</dbReference>